<dbReference type="AlphaFoldDB" id="F8F6H4"/>
<dbReference type="PANTHER" id="PTHR34473">
    <property type="entry name" value="UPF0699 TRANSMEMBRANE PROTEIN YDBS"/>
    <property type="match status" value="1"/>
</dbReference>
<dbReference type="PATRIC" id="fig|1036673.3.peg.4040"/>
<evidence type="ECO:0000313" key="4">
    <source>
        <dbReference type="Proteomes" id="UP000006620"/>
    </source>
</evidence>
<gene>
    <name evidence="3" type="ordered locus">KNP414_04396</name>
</gene>
<reference evidence="4" key="1">
    <citation type="submission" date="2011-06" db="EMBL/GenBank/DDBJ databases">
        <title>Complete genome sequence of Paenibacillus mucilaginosus KNP414.</title>
        <authorList>
            <person name="Wang J."/>
            <person name="Hu S."/>
            <person name="Hu X."/>
            <person name="Zhang B."/>
            <person name="Dong D."/>
            <person name="Zhang S."/>
            <person name="Zhao K."/>
            <person name="Wu D."/>
        </authorList>
    </citation>
    <scope>NUCLEOTIDE SEQUENCE [LARGE SCALE GENOMIC DNA]</scope>
    <source>
        <strain evidence="4">KNP414</strain>
    </source>
</reference>
<feature type="domain" description="YdbS-like PH" evidence="2">
    <location>
        <begin position="73"/>
        <end position="148"/>
    </location>
</feature>
<proteinExistence type="predicted"/>
<keyword evidence="1" id="KW-1133">Transmembrane helix</keyword>
<reference evidence="3 4" key="2">
    <citation type="journal article" date="2013" name="Genome Announc.">
        <title>Genome Sequence of Growth-Improving Paenibacillus mucilaginosus Strain KNP414.</title>
        <authorList>
            <person name="Lu J.J."/>
            <person name="Wang J.F."/>
            <person name="Hu X.F."/>
        </authorList>
    </citation>
    <scope>NUCLEOTIDE SEQUENCE [LARGE SCALE GENOMIC DNA]</scope>
    <source>
        <strain evidence="3 4">KNP414</strain>
    </source>
</reference>
<dbReference type="HOGENOM" id="CLU_104197_3_2_9"/>
<dbReference type="EMBL" id="CP002869">
    <property type="protein sequence ID" value="AEI42928.1"/>
    <property type="molecule type" value="Genomic_DNA"/>
</dbReference>
<evidence type="ECO:0000313" key="3">
    <source>
        <dbReference type="EMBL" id="AEI42928.1"/>
    </source>
</evidence>
<evidence type="ECO:0000259" key="2">
    <source>
        <dbReference type="Pfam" id="PF03703"/>
    </source>
</evidence>
<protein>
    <submittedName>
        <fullName evidence="3">Membrane-flanked domain protein</fullName>
    </submittedName>
</protein>
<accession>F8F6H4</accession>
<sequence length="159" mass="17930">MIAHLPQRLHPDSVKVSRISAVIVNSVLIALSIMHLLLAHLFGWSFLPGWIALGLFALSFVLFVCFVPDAEVRWFSFDIREEELEFQSGALFINSVLVPMVRVQHVELGSGPLMRKYDLAEVKIVTAATTHKISGLKREDAERIKQQISRLARVVEPDE</sequence>
<dbReference type="KEGG" id="pms:KNP414_04396"/>
<keyword evidence="1" id="KW-0472">Membrane</keyword>
<keyword evidence="1" id="KW-0812">Transmembrane</keyword>
<dbReference type="Pfam" id="PF03703">
    <property type="entry name" value="bPH_2"/>
    <property type="match status" value="1"/>
</dbReference>
<dbReference type="PANTHER" id="PTHR34473:SF2">
    <property type="entry name" value="UPF0699 TRANSMEMBRANE PROTEIN YDBT"/>
    <property type="match status" value="1"/>
</dbReference>
<dbReference type="RefSeq" id="WP_013918082.1">
    <property type="nucleotide sequence ID" value="NC_015690.1"/>
</dbReference>
<organism evidence="3 4">
    <name type="scientific">Paenibacillus mucilaginosus (strain KNP414)</name>
    <dbReference type="NCBI Taxonomy" id="1036673"/>
    <lineage>
        <taxon>Bacteria</taxon>
        <taxon>Bacillati</taxon>
        <taxon>Bacillota</taxon>
        <taxon>Bacilli</taxon>
        <taxon>Bacillales</taxon>
        <taxon>Paenibacillaceae</taxon>
        <taxon>Paenibacillus</taxon>
    </lineage>
</organism>
<dbReference type="InterPro" id="IPR005182">
    <property type="entry name" value="YdbS-like_PH"/>
</dbReference>
<dbReference type="Proteomes" id="UP000006620">
    <property type="component" value="Chromosome"/>
</dbReference>
<feature type="transmembrane region" description="Helical" evidence="1">
    <location>
        <begin position="21"/>
        <end position="43"/>
    </location>
</feature>
<name>F8F6H4_PAEMK</name>
<feature type="transmembrane region" description="Helical" evidence="1">
    <location>
        <begin position="49"/>
        <end position="67"/>
    </location>
</feature>
<evidence type="ECO:0000256" key="1">
    <source>
        <dbReference type="SAM" id="Phobius"/>
    </source>
</evidence>